<dbReference type="SUPFAM" id="SSF46955">
    <property type="entry name" value="Putative DNA-binding domain"/>
    <property type="match status" value="1"/>
</dbReference>
<feature type="domain" description="Helix-turn-helix" evidence="1">
    <location>
        <begin position="5"/>
        <end position="52"/>
    </location>
</feature>
<name>A0A917FE56_9HYPH</name>
<comment type="caution">
    <text evidence="2">The sequence shown here is derived from an EMBL/GenBank/DDBJ whole genome shotgun (WGS) entry which is preliminary data.</text>
</comment>
<sequence length="72" mass="7755">MNIRVADAAKHLGMSVSTLNKLRCYGGGPAFFKLGRTVVYSPADLDAWLAERKRTSTWGAANDNTVGVREAA</sequence>
<accession>A0A917FE56</accession>
<evidence type="ECO:0000313" key="3">
    <source>
        <dbReference type="Proteomes" id="UP000606044"/>
    </source>
</evidence>
<organism evidence="2 3">
    <name type="scientific">Azorhizobium oxalatiphilum</name>
    <dbReference type="NCBI Taxonomy" id="980631"/>
    <lineage>
        <taxon>Bacteria</taxon>
        <taxon>Pseudomonadati</taxon>
        <taxon>Pseudomonadota</taxon>
        <taxon>Alphaproteobacteria</taxon>
        <taxon>Hyphomicrobiales</taxon>
        <taxon>Xanthobacteraceae</taxon>
        <taxon>Azorhizobium</taxon>
    </lineage>
</organism>
<evidence type="ECO:0000259" key="1">
    <source>
        <dbReference type="Pfam" id="PF12728"/>
    </source>
</evidence>
<dbReference type="Pfam" id="PF12728">
    <property type="entry name" value="HTH_17"/>
    <property type="match status" value="1"/>
</dbReference>
<dbReference type="AlphaFoldDB" id="A0A917FE56"/>
<evidence type="ECO:0000313" key="2">
    <source>
        <dbReference type="EMBL" id="GGF66918.1"/>
    </source>
</evidence>
<dbReference type="RefSeq" id="WP_244644395.1">
    <property type="nucleotide sequence ID" value="NZ_BMCT01000003.1"/>
</dbReference>
<reference evidence="2" key="1">
    <citation type="journal article" date="2014" name="Int. J. Syst. Evol. Microbiol.">
        <title>Complete genome sequence of Corynebacterium casei LMG S-19264T (=DSM 44701T), isolated from a smear-ripened cheese.</title>
        <authorList>
            <consortium name="US DOE Joint Genome Institute (JGI-PGF)"/>
            <person name="Walter F."/>
            <person name="Albersmeier A."/>
            <person name="Kalinowski J."/>
            <person name="Ruckert C."/>
        </authorList>
    </citation>
    <scope>NUCLEOTIDE SEQUENCE</scope>
    <source>
        <strain evidence="2">CCM 7897</strain>
    </source>
</reference>
<keyword evidence="3" id="KW-1185">Reference proteome</keyword>
<dbReference type="InterPro" id="IPR041657">
    <property type="entry name" value="HTH_17"/>
</dbReference>
<dbReference type="InterPro" id="IPR009061">
    <property type="entry name" value="DNA-bd_dom_put_sf"/>
</dbReference>
<dbReference type="EMBL" id="BMCT01000003">
    <property type="protein sequence ID" value="GGF66918.1"/>
    <property type="molecule type" value="Genomic_DNA"/>
</dbReference>
<reference evidence="2" key="2">
    <citation type="submission" date="2020-09" db="EMBL/GenBank/DDBJ databases">
        <authorList>
            <person name="Sun Q."/>
            <person name="Sedlacek I."/>
        </authorList>
    </citation>
    <scope>NUCLEOTIDE SEQUENCE</scope>
    <source>
        <strain evidence="2">CCM 7897</strain>
    </source>
</reference>
<dbReference type="Proteomes" id="UP000606044">
    <property type="component" value="Unassembled WGS sequence"/>
</dbReference>
<proteinExistence type="predicted"/>
<protein>
    <recommendedName>
        <fullName evidence="1">Helix-turn-helix domain-containing protein</fullName>
    </recommendedName>
</protein>
<gene>
    <name evidence="2" type="ORF">GCM10007301_28190</name>
</gene>